<reference evidence="4" key="1">
    <citation type="submission" date="2017-09" db="EMBL/GenBank/DDBJ databases">
        <title>FDA dAtabase for Regulatory Grade micrObial Sequences (FDA-ARGOS): Supporting development and validation of Infectious Disease Dx tests.</title>
        <authorList>
            <person name="Minogue T."/>
            <person name="Wolcott M."/>
            <person name="Wasieloski L."/>
            <person name="Aguilar W."/>
            <person name="Moore D."/>
            <person name="Tallon L.J."/>
            <person name="Sadzewicz L."/>
            <person name="Ott S."/>
            <person name="Zhao X."/>
            <person name="Nagaraj S."/>
            <person name="Vavikolanu K."/>
            <person name="Aluvathingal J."/>
            <person name="Nadendla S."/>
            <person name="Sichtig H."/>
        </authorList>
    </citation>
    <scope>NUCLEOTIDE SEQUENCE</scope>
    <source>
        <strain evidence="4">FDAARGOS_387</strain>
    </source>
</reference>
<keyword evidence="2" id="KW-1133">Transmembrane helix</keyword>
<keyword evidence="6" id="KW-1185">Reference proteome</keyword>
<reference evidence="6" key="2">
    <citation type="submission" date="2017-09" db="EMBL/GenBank/DDBJ databases">
        <title>FDA dAtabase for Regulatory Grade micrObial Sequences (FDA-ARGOS): Supporting development and validation of Infectious Disease Dx tests.</title>
        <authorList>
            <person name="Minogue T."/>
            <person name="Wolcott M."/>
            <person name="Wasieloski L."/>
            <person name="Aguilar W."/>
            <person name="Moore D."/>
            <person name="Tallon L."/>
            <person name="Sadzewicz L."/>
            <person name="Ott S."/>
            <person name="Zhao X."/>
            <person name="Nagaraj S."/>
            <person name="Vavikolanu K."/>
            <person name="Aluvathingal J."/>
            <person name="Nadendla S."/>
            <person name="Sichtig H."/>
        </authorList>
    </citation>
    <scope>NUCLEOTIDE SEQUENCE [LARGE SCALE GENOMIC DNA]</scope>
    <source>
        <strain evidence="6">FDAARGOS_387</strain>
    </source>
</reference>
<feature type="domain" description="DUF4350" evidence="3">
    <location>
        <begin position="43"/>
        <end position="233"/>
    </location>
</feature>
<feature type="transmembrane region" description="Helical" evidence="2">
    <location>
        <begin position="7"/>
        <end position="24"/>
    </location>
</feature>
<dbReference type="AlphaFoldDB" id="A0A2C6DT45"/>
<dbReference type="STRING" id="1111728.GCA_000427805_02780"/>
<feature type="region of interest" description="Disordered" evidence="1">
    <location>
        <begin position="130"/>
        <end position="151"/>
    </location>
</feature>
<gene>
    <name evidence="4" type="ORF">CRN84_25215</name>
    <name evidence="5" type="ORF">NCTC12282_00239</name>
</gene>
<evidence type="ECO:0000313" key="5">
    <source>
        <dbReference type="EMBL" id="VFS45365.1"/>
    </source>
</evidence>
<dbReference type="InterPro" id="IPR025646">
    <property type="entry name" value="DUF4350"/>
</dbReference>
<dbReference type="Proteomes" id="UP000373449">
    <property type="component" value="Unassembled WGS sequence"/>
</dbReference>
<evidence type="ECO:0000313" key="4">
    <source>
        <dbReference type="EMBL" id="PHI32377.1"/>
    </source>
</evidence>
<evidence type="ECO:0000259" key="3">
    <source>
        <dbReference type="Pfam" id="PF14258"/>
    </source>
</evidence>
<name>A0A2C6DT45_9GAMM</name>
<accession>A0A2C6DT45</accession>
<sequence>MSNNTKIALIVGLILALCLSLILYQKLNWVEETVTIPPSVKVASNPYYTAEQLLVKSGYKAERIDDALTLAKLPKESTLILFNSDLLKEPIQKIKIRNWVKAGGHLILSPQEDGDSIRLQELFDIYIDDEESDDDDEEPSEPSNTGKKANVESDSRGYLAIEFEQDDMQADVNHTLRFYIDRDMTDTITDPRDDEMEIISRFRFENGWVTVVPLELFTNSAIKRYDHAKLWLHIATLPDRKDTIHLIRYITFPNLISWLIEHALFSLLAFGLSVLLVLWRYIPRFGPLIPTPPPVRPSLTEHLKAVAEFHLQNRDYIQLITPLRDEVIRLLQPLRIHHPGIGSVPQLVAHITHYDIALVNQALEAEVQQLSEFTQCAQTLCLLIDRLNSLQSSTSRRLNYGI</sequence>
<evidence type="ECO:0000256" key="2">
    <source>
        <dbReference type="SAM" id="Phobius"/>
    </source>
</evidence>
<dbReference type="RefSeq" id="WP_029095192.1">
    <property type="nucleotide sequence ID" value="NZ_CAADJA010000002.1"/>
</dbReference>
<keyword evidence="2" id="KW-0472">Membrane</keyword>
<dbReference type="Pfam" id="PF14258">
    <property type="entry name" value="DUF4350"/>
    <property type="match status" value="1"/>
</dbReference>
<evidence type="ECO:0000313" key="7">
    <source>
        <dbReference type="Proteomes" id="UP000373449"/>
    </source>
</evidence>
<proteinExistence type="predicted"/>
<reference evidence="5 7" key="3">
    <citation type="submission" date="2019-03" db="EMBL/GenBank/DDBJ databases">
        <authorList>
            <consortium name="Pathogen Informatics"/>
        </authorList>
    </citation>
    <scope>NUCLEOTIDE SEQUENCE [LARGE SCALE GENOMIC DNA]</scope>
    <source>
        <strain evidence="5 7">NCTC12282</strain>
    </source>
</reference>
<evidence type="ECO:0000313" key="6">
    <source>
        <dbReference type="Proteomes" id="UP000224974"/>
    </source>
</evidence>
<organism evidence="4 6">
    <name type="scientific">Budvicia aquatica</name>
    <dbReference type="NCBI Taxonomy" id="82979"/>
    <lineage>
        <taxon>Bacteria</taxon>
        <taxon>Pseudomonadati</taxon>
        <taxon>Pseudomonadota</taxon>
        <taxon>Gammaproteobacteria</taxon>
        <taxon>Enterobacterales</taxon>
        <taxon>Budviciaceae</taxon>
        <taxon>Budvicia</taxon>
    </lineage>
</organism>
<dbReference type="Proteomes" id="UP000224974">
    <property type="component" value="Unassembled WGS sequence"/>
</dbReference>
<dbReference type="EMBL" id="CAADJA010000002">
    <property type="protein sequence ID" value="VFS45365.1"/>
    <property type="molecule type" value="Genomic_DNA"/>
</dbReference>
<dbReference type="EMBL" id="PDDX01000001">
    <property type="protein sequence ID" value="PHI32377.1"/>
    <property type="molecule type" value="Genomic_DNA"/>
</dbReference>
<keyword evidence="2" id="KW-0812">Transmembrane</keyword>
<feature type="compositionally biased region" description="Acidic residues" evidence="1">
    <location>
        <begin position="130"/>
        <end position="140"/>
    </location>
</feature>
<evidence type="ECO:0000256" key="1">
    <source>
        <dbReference type="SAM" id="MobiDB-lite"/>
    </source>
</evidence>
<feature type="transmembrane region" description="Helical" evidence="2">
    <location>
        <begin position="255"/>
        <end position="279"/>
    </location>
</feature>
<protein>
    <submittedName>
        <fullName evidence="4">DUF4350 domain-containing protein</fullName>
    </submittedName>
</protein>